<comment type="subcellular location">
    <subcellularLocation>
        <location evidence="1">Membrane</location>
    </subcellularLocation>
</comment>
<evidence type="ECO:0000256" key="2">
    <source>
        <dbReference type="ARBA" id="ARBA00022737"/>
    </source>
</evidence>
<feature type="chain" id="PRO_5042997311" description="TNFR-Cys domain-containing protein" evidence="10">
    <location>
        <begin position="48"/>
        <end position="206"/>
    </location>
</feature>
<keyword evidence="9" id="KW-0812">Transmembrane</keyword>
<evidence type="ECO:0000256" key="5">
    <source>
        <dbReference type="ARBA" id="ARBA00023170"/>
    </source>
</evidence>
<dbReference type="Pfam" id="PF00020">
    <property type="entry name" value="TNFR_c6"/>
    <property type="match status" value="2"/>
</dbReference>
<dbReference type="SUPFAM" id="SSF57586">
    <property type="entry name" value="TNF receptor-like"/>
    <property type="match status" value="1"/>
</dbReference>
<evidence type="ECO:0000259" key="11">
    <source>
        <dbReference type="PROSITE" id="PS50050"/>
    </source>
</evidence>
<dbReference type="EMBL" id="JAZGQO010000010">
    <property type="protein sequence ID" value="KAK6175510.1"/>
    <property type="molecule type" value="Genomic_DNA"/>
</dbReference>
<evidence type="ECO:0000256" key="10">
    <source>
        <dbReference type="SAM" id="SignalP"/>
    </source>
</evidence>
<evidence type="ECO:0000256" key="6">
    <source>
        <dbReference type="ARBA" id="ARBA00023180"/>
    </source>
</evidence>
<evidence type="ECO:0000256" key="4">
    <source>
        <dbReference type="ARBA" id="ARBA00023157"/>
    </source>
</evidence>
<dbReference type="AlphaFoldDB" id="A0AAN8JEM6"/>
<keyword evidence="13" id="KW-1185">Reference proteome</keyword>
<evidence type="ECO:0000256" key="7">
    <source>
        <dbReference type="PROSITE-ProRule" id="PRU00206"/>
    </source>
</evidence>
<feature type="repeat" description="TNFR-Cys" evidence="7">
    <location>
        <begin position="112"/>
        <end position="153"/>
    </location>
</feature>
<organism evidence="12 13">
    <name type="scientific">Patella caerulea</name>
    <name type="common">Rayed Mediterranean limpet</name>
    <dbReference type="NCBI Taxonomy" id="87958"/>
    <lineage>
        <taxon>Eukaryota</taxon>
        <taxon>Metazoa</taxon>
        <taxon>Spiralia</taxon>
        <taxon>Lophotrochozoa</taxon>
        <taxon>Mollusca</taxon>
        <taxon>Gastropoda</taxon>
        <taxon>Patellogastropoda</taxon>
        <taxon>Patelloidea</taxon>
        <taxon>Patellidae</taxon>
        <taxon>Patella</taxon>
    </lineage>
</organism>
<feature type="disulfide bond" evidence="7">
    <location>
        <begin position="135"/>
        <end position="153"/>
    </location>
</feature>
<keyword evidence="6" id="KW-0325">Glycoprotein</keyword>
<dbReference type="InterPro" id="IPR001368">
    <property type="entry name" value="TNFR/NGFR_Cys_rich_reg"/>
</dbReference>
<keyword evidence="2" id="KW-0677">Repeat</keyword>
<proteinExistence type="predicted"/>
<feature type="domain" description="TNFR-Cys" evidence="11">
    <location>
        <begin position="112"/>
        <end position="153"/>
    </location>
</feature>
<keyword evidence="5" id="KW-0675">Receptor</keyword>
<keyword evidence="9" id="KW-1133">Transmembrane helix</keyword>
<keyword evidence="10" id="KW-0732">Signal</keyword>
<accession>A0AAN8JEM6</accession>
<feature type="disulfide bond" evidence="7">
    <location>
        <begin position="132"/>
        <end position="145"/>
    </location>
</feature>
<dbReference type="PANTHER" id="PTHR46330">
    <property type="entry name" value="TUMOR NECROSIS FACTOR RECEPTOR SUPERFAMILY MEMBER 10B"/>
    <property type="match status" value="1"/>
</dbReference>
<dbReference type="PANTHER" id="PTHR46330:SF6">
    <property type="entry name" value="HEMATOPOIETIC DEATH RECEPTOR-RELATED"/>
    <property type="match status" value="1"/>
</dbReference>
<feature type="transmembrane region" description="Helical" evidence="9">
    <location>
        <begin position="182"/>
        <end position="200"/>
    </location>
</feature>
<feature type="compositionally biased region" description="Basic and acidic residues" evidence="8">
    <location>
        <begin position="150"/>
        <end position="165"/>
    </location>
</feature>
<evidence type="ECO:0000256" key="9">
    <source>
        <dbReference type="SAM" id="Phobius"/>
    </source>
</evidence>
<feature type="signal peptide" evidence="10">
    <location>
        <begin position="1"/>
        <end position="47"/>
    </location>
</feature>
<dbReference type="PROSITE" id="PS50050">
    <property type="entry name" value="TNFR_NGFR_2"/>
    <property type="match status" value="2"/>
</dbReference>
<dbReference type="PROSITE" id="PS00652">
    <property type="entry name" value="TNFR_NGFR_1"/>
    <property type="match status" value="1"/>
</dbReference>
<feature type="disulfide bond" evidence="7">
    <location>
        <begin position="71"/>
        <end position="86"/>
    </location>
</feature>
<keyword evidence="3 9" id="KW-0472">Membrane</keyword>
<comment type="caution">
    <text evidence="12">The sequence shown here is derived from an EMBL/GenBank/DDBJ whole genome shotgun (WGS) entry which is preliminary data.</text>
</comment>
<feature type="region of interest" description="Disordered" evidence="8">
    <location>
        <begin position="150"/>
        <end position="170"/>
    </location>
</feature>
<dbReference type="SMART" id="SM00208">
    <property type="entry name" value="TNFR"/>
    <property type="match status" value="2"/>
</dbReference>
<evidence type="ECO:0000313" key="13">
    <source>
        <dbReference type="Proteomes" id="UP001347796"/>
    </source>
</evidence>
<evidence type="ECO:0000256" key="1">
    <source>
        <dbReference type="ARBA" id="ARBA00004370"/>
    </source>
</evidence>
<comment type="caution">
    <text evidence="7">Lacks conserved residue(s) required for the propagation of feature annotation.</text>
</comment>
<feature type="domain" description="TNFR-Cys" evidence="11">
    <location>
        <begin position="70"/>
        <end position="111"/>
    </location>
</feature>
<evidence type="ECO:0000313" key="12">
    <source>
        <dbReference type="EMBL" id="KAK6175510.1"/>
    </source>
</evidence>
<gene>
    <name evidence="12" type="ORF">SNE40_013962</name>
</gene>
<feature type="repeat" description="TNFR-Cys" evidence="7">
    <location>
        <begin position="70"/>
        <end position="111"/>
    </location>
</feature>
<dbReference type="Gene3D" id="2.10.50.10">
    <property type="entry name" value="Tumor Necrosis Factor Receptor, subunit A, domain 2"/>
    <property type="match status" value="2"/>
</dbReference>
<dbReference type="InterPro" id="IPR052491">
    <property type="entry name" value="TNFRSF10"/>
</dbReference>
<evidence type="ECO:0000256" key="8">
    <source>
        <dbReference type="SAM" id="MobiDB-lite"/>
    </source>
</evidence>
<sequence>MWIYNLFPRVDEHNIYSIHRKLDGLTMTQSTYLLCLILVLCVDQTLAECRDGCDKGYYCDEHTGKPKCVECPPGKYSMTKNTASSCEDCRSQCPIGQVEVQACTKISDLICQCPTGEYEELQVDGEGFCKKCTVCGNGQKIEEECTPKADRKCSGKPKSPEDTKTTESTTHCAGTINNKNSWQVFITVAIVGFITYKCFFRRVPRI</sequence>
<dbReference type="GO" id="GO:0016020">
    <property type="term" value="C:membrane"/>
    <property type="evidence" value="ECO:0007669"/>
    <property type="project" value="UniProtKB-SubCell"/>
</dbReference>
<dbReference type="Proteomes" id="UP001347796">
    <property type="component" value="Unassembled WGS sequence"/>
</dbReference>
<protein>
    <recommendedName>
        <fullName evidence="11">TNFR-Cys domain-containing protein</fullName>
    </recommendedName>
</protein>
<reference evidence="12 13" key="1">
    <citation type="submission" date="2024-01" db="EMBL/GenBank/DDBJ databases">
        <title>The genome of the rayed Mediterranean limpet Patella caerulea (Linnaeus, 1758).</title>
        <authorList>
            <person name="Anh-Thu Weber A."/>
            <person name="Halstead-Nussloch G."/>
        </authorList>
    </citation>
    <scope>NUCLEOTIDE SEQUENCE [LARGE SCALE GENOMIC DNA]</scope>
    <source>
        <strain evidence="12">AATW-2023a</strain>
        <tissue evidence="12">Whole specimen</tissue>
    </source>
</reference>
<keyword evidence="4 7" id="KW-1015">Disulfide bond</keyword>
<feature type="disulfide bond" evidence="7">
    <location>
        <begin position="93"/>
        <end position="111"/>
    </location>
</feature>
<name>A0AAN8JEM6_PATCE</name>
<evidence type="ECO:0000256" key="3">
    <source>
        <dbReference type="ARBA" id="ARBA00023136"/>
    </source>
</evidence>